<protein>
    <submittedName>
        <fullName evidence="2">LysM peptidoglycan-binding domain-containing protein</fullName>
    </submittedName>
</protein>
<dbReference type="PANTHER" id="PTHR21666">
    <property type="entry name" value="PEPTIDASE-RELATED"/>
    <property type="match status" value="1"/>
</dbReference>
<evidence type="ECO:0000259" key="1">
    <source>
        <dbReference type="PROSITE" id="PS51782"/>
    </source>
</evidence>
<dbReference type="GO" id="GO:0004222">
    <property type="term" value="F:metalloendopeptidase activity"/>
    <property type="evidence" value="ECO:0007669"/>
    <property type="project" value="TreeGrafter"/>
</dbReference>
<dbReference type="Proteomes" id="UP000292372">
    <property type="component" value="Unassembled WGS sequence"/>
</dbReference>
<dbReference type="CDD" id="cd12797">
    <property type="entry name" value="M23_peptidase"/>
    <property type="match status" value="1"/>
</dbReference>
<dbReference type="SUPFAM" id="SSF51261">
    <property type="entry name" value="Duplicated hybrid motif"/>
    <property type="match status" value="1"/>
</dbReference>
<reference evidence="2 3" key="1">
    <citation type="journal article" date="2015" name="Int. J. Syst. Evol. Microbiol.">
        <title>Hyunsoonleella pacifica sp. nov., isolated from seawater of South Pacific Gyre.</title>
        <authorList>
            <person name="Gao X."/>
            <person name="Zhang Z."/>
            <person name="Dai X."/>
            <person name="Zhang X.H."/>
        </authorList>
    </citation>
    <scope>NUCLEOTIDE SEQUENCE [LARGE SCALE GENOMIC DNA]</scope>
    <source>
        <strain evidence="2 3">SW033</strain>
    </source>
</reference>
<proteinExistence type="predicted"/>
<dbReference type="InterPro" id="IPR050570">
    <property type="entry name" value="Cell_wall_metabolism_enzyme"/>
</dbReference>
<comment type="caution">
    <text evidence="2">The sequence shown here is derived from an EMBL/GenBank/DDBJ whole genome shotgun (WGS) entry which is preliminary data.</text>
</comment>
<dbReference type="InterPro" id="IPR018392">
    <property type="entry name" value="LysM"/>
</dbReference>
<dbReference type="AlphaFoldDB" id="A0A4Q9FRE5"/>
<accession>A0A4Q9FRE5</accession>
<dbReference type="Pfam" id="PF01476">
    <property type="entry name" value="LysM"/>
    <property type="match status" value="1"/>
</dbReference>
<dbReference type="InterPro" id="IPR036779">
    <property type="entry name" value="LysM_dom_sf"/>
</dbReference>
<dbReference type="InterPro" id="IPR011055">
    <property type="entry name" value="Dup_hybrid_motif"/>
</dbReference>
<feature type="domain" description="LysM" evidence="1">
    <location>
        <begin position="217"/>
        <end position="261"/>
    </location>
</feature>
<dbReference type="InterPro" id="IPR016047">
    <property type="entry name" value="M23ase_b-sheet_dom"/>
</dbReference>
<dbReference type="PROSITE" id="PS51782">
    <property type="entry name" value="LYSM"/>
    <property type="match status" value="1"/>
</dbReference>
<keyword evidence="3" id="KW-1185">Reference proteome</keyword>
<dbReference type="SUPFAM" id="SSF54106">
    <property type="entry name" value="LysM domain"/>
    <property type="match status" value="1"/>
</dbReference>
<dbReference type="CDD" id="cd00118">
    <property type="entry name" value="LysM"/>
    <property type="match status" value="1"/>
</dbReference>
<evidence type="ECO:0000313" key="2">
    <source>
        <dbReference type="EMBL" id="TBN17954.1"/>
    </source>
</evidence>
<dbReference type="Pfam" id="PF01551">
    <property type="entry name" value="Peptidase_M23"/>
    <property type="match status" value="1"/>
</dbReference>
<organism evidence="2 3">
    <name type="scientific">Hyunsoonleella pacifica</name>
    <dbReference type="NCBI Taxonomy" id="1080224"/>
    <lineage>
        <taxon>Bacteria</taxon>
        <taxon>Pseudomonadati</taxon>
        <taxon>Bacteroidota</taxon>
        <taxon>Flavobacteriia</taxon>
        <taxon>Flavobacteriales</taxon>
        <taxon>Flavobacteriaceae</taxon>
    </lineage>
</organism>
<dbReference type="Gene3D" id="3.10.350.10">
    <property type="entry name" value="LysM domain"/>
    <property type="match status" value="1"/>
</dbReference>
<evidence type="ECO:0000313" key="3">
    <source>
        <dbReference type="Proteomes" id="UP000292372"/>
    </source>
</evidence>
<name>A0A4Q9FRE5_9FLAO</name>
<sequence>MTTTVDSINLEKPDVKGEYWISTVYNPYKYAEDLKFPLKLTFEDSTYAPPIKKKKIVTSRYGWRYGRPHKGIDIDLITGDSIYSMFGGIVRMARYTRGHGRTVVVRHYNGLETVYAHLSKYDVKENDTVAKGGYLGKGGVSGNARGSHLHLVVNYKGTSINPEYIFNFDSSNTIRAQEIWVTKKWTQPIAHNSKKQSKIKPLLTEEDALASLVKQRSIYIVKPGDTLSRISKRNEVTIASLCKVNTIRRNSVLRIGQQLVIEK</sequence>
<dbReference type="Gene3D" id="2.70.70.10">
    <property type="entry name" value="Glucose Permease (Domain IIA)"/>
    <property type="match status" value="1"/>
</dbReference>
<gene>
    <name evidence="2" type="ORF">EYD46_05535</name>
</gene>
<dbReference type="EMBL" id="SIRS01000002">
    <property type="protein sequence ID" value="TBN17954.1"/>
    <property type="molecule type" value="Genomic_DNA"/>
</dbReference>
<dbReference type="SMART" id="SM00257">
    <property type="entry name" value="LysM"/>
    <property type="match status" value="1"/>
</dbReference>
<dbReference type="OrthoDB" id="9805070at2"/>
<dbReference type="PANTHER" id="PTHR21666:SF270">
    <property type="entry name" value="MUREIN HYDROLASE ACTIVATOR ENVC"/>
    <property type="match status" value="1"/>
</dbReference>